<evidence type="ECO:0000313" key="4">
    <source>
        <dbReference type="Proteomes" id="UP000182114"/>
    </source>
</evidence>
<name>A0A1G7F846_9FLAO</name>
<evidence type="ECO:0000313" key="3">
    <source>
        <dbReference type="EMBL" id="SDE72041.1"/>
    </source>
</evidence>
<keyword evidence="4" id="KW-1185">Reference proteome</keyword>
<feature type="chain" id="PRO_5010370584" description="Oxygen tolerance" evidence="2">
    <location>
        <begin position="33"/>
        <end position="551"/>
    </location>
</feature>
<dbReference type="eggNOG" id="COG3088">
    <property type="taxonomic scope" value="Bacteria"/>
</dbReference>
<sequence length="551" mass="62447">MIKHNTILISYFSLHKRYILLCLLFVSAFGFAQSDSKVASAVDIKDIKIGEQINFTVNVSVDKVDQVTFPEEAQSFAPLEMVESFAIDTIPENGKLTLIKKYALTQFDSGSYTLPPQKIIINEKMFTTDSVNIYVNTVPVDTIAQQLFDIKDMINVEKKSSFPWFWIFAIIAGLLILTGLLYFFIWRKKKLTEEEKVALLPPYDRAMLELKKLENSKYLIQDEYKQYYSELTDIVRSYLEEDVHISALESTTDQLINKLEMLKDAGNLKLDEETIRQFKNILQTSDLVKFAKSKPDTSVAEQDRKAIENIVTKTKDAIPPPTEEELLQREEYLEELARKKHRNKIIITAVIAAAVVIISIVSAVSYFGFSYVKDTVLGHPTKELLETEWISSTYGYPPITIETPKVLIRQEFELTPELKADIKEVQVFMYRSSIDLFSVGVSSTTFTKPVEPNMELSVNAVIQQFEAQGAKNIITKTEEFTTASAAKGLKTYGSGKFSVPGSDELVNGKYTIITFGGKGFQQQIILTWLEEDTYANDVVARILSTIDVKTE</sequence>
<dbReference type="AlphaFoldDB" id="A0A1G7F846"/>
<keyword evidence="2" id="KW-0732">Signal</keyword>
<keyword evidence="1" id="KW-1133">Transmembrane helix</keyword>
<proteinExistence type="predicted"/>
<keyword evidence="1" id="KW-0472">Membrane</keyword>
<feature type="transmembrane region" description="Helical" evidence="1">
    <location>
        <begin position="164"/>
        <end position="186"/>
    </location>
</feature>
<keyword evidence="1" id="KW-0812">Transmembrane</keyword>
<dbReference type="RefSeq" id="WP_074537754.1">
    <property type="nucleotide sequence ID" value="NZ_FNBD01000003.1"/>
</dbReference>
<organism evidence="3 4">
    <name type="scientific">Cellulophaga baltica</name>
    <dbReference type="NCBI Taxonomy" id="76594"/>
    <lineage>
        <taxon>Bacteria</taxon>
        <taxon>Pseudomonadati</taxon>
        <taxon>Bacteroidota</taxon>
        <taxon>Flavobacteriia</taxon>
        <taxon>Flavobacteriales</taxon>
        <taxon>Flavobacteriaceae</taxon>
        <taxon>Cellulophaga</taxon>
    </lineage>
</organism>
<dbReference type="EMBL" id="FNBD01000003">
    <property type="protein sequence ID" value="SDE72041.1"/>
    <property type="molecule type" value="Genomic_DNA"/>
</dbReference>
<evidence type="ECO:0000256" key="2">
    <source>
        <dbReference type="SAM" id="SignalP"/>
    </source>
</evidence>
<feature type="signal peptide" evidence="2">
    <location>
        <begin position="1"/>
        <end position="32"/>
    </location>
</feature>
<feature type="transmembrane region" description="Helical" evidence="1">
    <location>
        <begin position="345"/>
        <end position="369"/>
    </location>
</feature>
<evidence type="ECO:0000256" key="1">
    <source>
        <dbReference type="SAM" id="Phobius"/>
    </source>
</evidence>
<dbReference type="Proteomes" id="UP000182114">
    <property type="component" value="Unassembled WGS sequence"/>
</dbReference>
<evidence type="ECO:0008006" key="5">
    <source>
        <dbReference type="Google" id="ProtNLM"/>
    </source>
</evidence>
<reference evidence="4" key="1">
    <citation type="submission" date="2016-10" db="EMBL/GenBank/DDBJ databases">
        <authorList>
            <person name="Varghese N."/>
            <person name="Submissions S."/>
        </authorList>
    </citation>
    <scope>NUCLEOTIDE SEQUENCE [LARGE SCALE GENOMIC DNA]</scope>
    <source>
        <strain evidence="4">DSM 24729</strain>
    </source>
</reference>
<accession>A0A1G7F846</accession>
<protein>
    <recommendedName>
        <fullName evidence="5">Oxygen tolerance</fullName>
    </recommendedName>
</protein>
<gene>
    <name evidence="3" type="ORF">SAMN04487992_10388</name>
</gene>